<comment type="caution">
    <text evidence="2">The sequence shown here is derived from an EMBL/GenBank/DDBJ whole genome shotgun (WGS) entry which is preliminary data.</text>
</comment>
<keyword evidence="3" id="KW-1185">Reference proteome</keyword>
<accession>A0A317C7W3</accession>
<gene>
    <name evidence="2" type="ORF">DKW60_16760</name>
</gene>
<dbReference type="RefSeq" id="WP_109838814.1">
    <property type="nucleotide sequence ID" value="NZ_QGKM01000055.1"/>
</dbReference>
<keyword evidence="1" id="KW-0732">Signal</keyword>
<evidence type="ECO:0000313" key="2">
    <source>
        <dbReference type="EMBL" id="PWQ94419.1"/>
    </source>
</evidence>
<name>A0A317C7W3_9GAMM</name>
<dbReference type="AlphaFoldDB" id="A0A317C7W3"/>
<evidence type="ECO:0000256" key="1">
    <source>
        <dbReference type="SAM" id="SignalP"/>
    </source>
</evidence>
<dbReference type="EMBL" id="QGKM01000055">
    <property type="protein sequence ID" value="PWQ94419.1"/>
    <property type="molecule type" value="Genomic_DNA"/>
</dbReference>
<organism evidence="2 3">
    <name type="scientific">Leucothrix pacifica</name>
    <dbReference type="NCBI Taxonomy" id="1247513"/>
    <lineage>
        <taxon>Bacteria</taxon>
        <taxon>Pseudomonadati</taxon>
        <taxon>Pseudomonadota</taxon>
        <taxon>Gammaproteobacteria</taxon>
        <taxon>Thiotrichales</taxon>
        <taxon>Thiotrichaceae</taxon>
        <taxon>Leucothrix</taxon>
    </lineage>
</organism>
<feature type="chain" id="PRO_5016319212" description="DUF2946 domain-containing protein" evidence="1">
    <location>
        <begin position="19"/>
        <end position="129"/>
    </location>
</feature>
<protein>
    <recommendedName>
        <fullName evidence="4">DUF2946 domain-containing protein</fullName>
    </recommendedName>
</protein>
<dbReference type="OrthoDB" id="5628547at2"/>
<feature type="signal peptide" evidence="1">
    <location>
        <begin position="1"/>
        <end position="18"/>
    </location>
</feature>
<evidence type="ECO:0000313" key="3">
    <source>
        <dbReference type="Proteomes" id="UP000245539"/>
    </source>
</evidence>
<proteinExistence type="predicted"/>
<sequence>MIRQLLIFLLLISFNANAIAGSVMMLNMSSMTSGMMDNKSEMTSHPMSESKSQTFMSDMPMNHCEPQKSADSNCGDDNDCGFCMVHCSAALISDIEVLGDTSQFSFKPRYQVEDIISKQSRLLRPPKLT</sequence>
<evidence type="ECO:0008006" key="4">
    <source>
        <dbReference type="Google" id="ProtNLM"/>
    </source>
</evidence>
<dbReference type="Proteomes" id="UP000245539">
    <property type="component" value="Unassembled WGS sequence"/>
</dbReference>
<reference evidence="2 3" key="1">
    <citation type="submission" date="2018-05" db="EMBL/GenBank/DDBJ databases">
        <title>Leucothrix arctica sp. nov., isolated from Arctic seawater.</title>
        <authorList>
            <person name="Choi A."/>
            <person name="Baek K."/>
        </authorList>
    </citation>
    <scope>NUCLEOTIDE SEQUENCE [LARGE SCALE GENOMIC DNA]</scope>
    <source>
        <strain evidence="2 3">JCM 18388</strain>
    </source>
</reference>